<protein>
    <recommendedName>
        <fullName evidence="3">Methyltransferase domain protein</fullName>
    </recommendedName>
</protein>
<gene>
    <name evidence="1" type="ORF">LEP1GSC179_1587</name>
</gene>
<reference evidence="1" key="1">
    <citation type="submission" date="2012-10" db="EMBL/GenBank/DDBJ databases">
        <authorList>
            <person name="Harkins D.M."/>
            <person name="Durkin A.S."/>
            <person name="Brinkac L.M."/>
            <person name="Haft D.H."/>
            <person name="Selengut J.D."/>
            <person name="Sanka R."/>
            <person name="DePew J."/>
            <person name="Purushe J."/>
            <person name="Matthias M.A."/>
            <person name="Vinetz J.M."/>
            <person name="Sutton G.G."/>
            <person name="Nierman W.C."/>
            <person name="Fouts D.E."/>
        </authorList>
    </citation>
    <scope>NUCLEOTIDE SEQUENCE [LARGE SCALE GENOMIC DNA]</scope>
    <source>
        <strain evidence="1">MOR084</strain>
    </source>
</reference>
<organism evidence="1 2">
    <name type="scientific">Leptospira santarosai str. MOR084</name>
    <dbReference type="NCBI Taxonomy" id="1049984"/>
    <lineage>
        <taxon>Bacteria</taxon>
        <taxon>Pseudomonadati</taxon>
        <taxon>Spirochaetota</taxon>
        <taxon>Spirochaetia</taxon>
        <taxon>Leptospirales</taxon>
        <taxon>Leptospiraceae</taxon>
        <taxon>Leptospira</taxon>
    </lineage>
</organism>
<evidence type="ECO:0000313" key="2">
    <source>
        <dbReference type="Proteomes" id="UP000006329"/>
    </source>
</evidence>
<sequence>MAGVDISETAIWKAKKYFLDMDFFCDDIERLGKYSEYKNIMFSELT</sequence>
<keyword evidence="2" id="KW-1185">Reference proteome</keyword>
<evidence type="ECO:0000313" key="1">
    <source>
        <dbReference type="EMBL" id="EKO34735.1"/>
    </source>
</evidence>
<comment type="caution">
    <text evidence="1">The sequence shown here is derived from an EMBL/GenBank/DDBJ whole genome shotgun (WGS) entry which is preliminary data.</text>
</comment>
<dbReference type="EMBL" id="AHON02000027">
    <property type="protein sequence ID" value="EKO34735.1"/>
    <property type="molecule type" value="Genomic_DNA"/>
</dbReference>
<name>A0A0E2BHB8_9LEPT</name>
<evidence type="ECO:0008006" key="3">
    <source>
        <dbReference type="Google" id="ProtNLM"/>
    </source>
</evidence>
<dbReference type="AlphaFoldDB" id="A0A0E2BHB8"/>
<accession>A0A0E2BHB8</accession>
<dbReference type="Proteomes" id="UP000006329">
    <property type="component" value="Unassembled WGS sequence"/>
</dbReference>
<proteinExistence type="predicted"/>